<accession>A0A0C2SD22</accession>
<sequence>VVVMCHMSWPPVTEDYLLRLLGCRIIYSIKDAGNNRRFLDSLLTLLESYSTSTCNLRSSVLCRCAYFGWSSAAVPEGCPSLEGKW</sequence>
<dbReference type="EMBL" id="KN818291">
    <property type="protein sequence ID" value="KIL60900.1"/>
    <property type="molecule type" value="Genomic_DNA"/>
</dbReference>
<evidence type="ECO:0000313" key="2">
    <source>
        <dbReference type="Proteomes" id="UP000054549"/>
    </source>
</evidence>
<evidence type="ECO:0000313" key="1">
    <source>
        <dbReference type="EMBL" id="KIL60900.1"/>
    </source>
</evidence>
<reference evidence="1 2" key="1">
    <citation type="submission" date="2014-04" db="EMBL/GenBank/DDBJ databases">
        <title>Evolutionary Origins and Diversification of the Mycorrhizal Mutualists.</title>
        <authorList>
            <consortium name="DOE Joint Genome Institute"/>
            <consortium name="Mycorrhizal Genomics Consortium"/>
            <person name="Kohler A."/>
            <person name="Kuo A."/>
            <person name="Nagy L.G."/>
            <person name="Floudas D."/>
            <person name="Copeland A."/>
            <person name="Barry K.W."/>
            <person name="Cichocki N."/>
            <person name="Veneault-Fourrey C."/>
            <person name="LaButti K."/>
            <person name="Lindquist E.A."/>
            <person name="Lipzen A."/>
            <person name="Lundell T."/>
            <person name="Morin E."/>
            <person name="Murat C."/>
            <person name="Riley R."/>
            <person name="Ohm R."/>
            <person name="Sun H."/>
            <person name="Tunlid A."/>
            <person name="Henrissat B."/>
            <person name="Grigoriev I.V."/>
            <person name="Hibbett D.S."/>
            <person name="Martin F."/>
        </authorList>
    </citation>
    <scope>NUCLEOTIDE SEQUENCE [LARGE SCALE GENOMIC DNA]</scope>
    <source>
        <strain evidence="1 2">Koide BX008</strain>
    </source>
</reference>
<dbReference type="InParanoid" id="A0A0C2SD22"/>
<organism evidence="1 2">
    <name type="scientific">Amanita muscaria (strain Koide BX008)</name>
    <dbReference type="NCBI Taxonomy" id="946122"/>
    <lineage>
        <taxon>Eukaryota</taxon>
        <taxon>Fungi</taxon>
        <taxon>Dikarya</taxon>
        <taxon>Basidiomycota</taxon>
        <taxon>Agaricomycotina</taxon>
        <taxon>Agaricomycetes</taxon>
        <taxon>Agaricomycetidae</taxon>
        <taxon>Agaricales</taxon>
        <taxon>Pluteineae</taxon>
        <taxon>Amanitaceae</taxon>
        <taxon>Amanita</taxon>
    </lineage>
</organism>
<dbReference type="AlphaFoldDB" id="A0A0C2SD22"/>
<proteinExistence type="predicted"/>
<dbReference type="HOGENOM" id="CLU_2518510_0_0_1"/>
<feature type="non-terminal residue" evidence="1">
    <location>
        <position position="1"/>
    </location>
</feature>
<dbReference type="Proteomes" id="UP000054549">
    <property type="component" value="Unassembled WGS sequence"/>
</dbReference>
<keyword evidence="2" id="KW-1185">Reference proteome</keyword>
<name>A0A0C2SD22_AMAMK</name>
<protein>
    <submittedName>
        <fullName evidence="1">Uncharacterized protein</fullName>
    </submittedName>
</protein>
<gene>
    <name evidence="1" type="ORF">M378DRAFT_167572</name>
</gene>